<reference evidence="3" key="1">
    <citation type="journal article" date="2011" name="Science">
        <title>The plant cell wall-decomposing machinery underlies the functional diversity of forest fungi.</title>
        <authorList>
            <person name="Eastwood D.C."/>
            <person name="Floudas D."/>
            <person name="Binder M."/>
            <person name="Majcherczyk A."/>
            <person name="Schneider P."/>
            <person name="Aerts A."/>
            <person name="Asiegbu F.O."/>
            <person name="Baker S.E."/>
            <person name="Barry K."/>
            <person name="Bendiksby M."/>
            <person name="Blumentritt M."/>
            <person name="Coutinho P.M."/>
            <person name="Cullen D."/>
            <person name="de Vries R.P."/>
            <person name="Gathman A."/>
            <person name="Goodell B."/>
            <person name="Henrissat B."/>
            <person name="Ihrmark K."/>
            <person name="Kauserud H."/>
            <person name="Kohler A."/>
            <person name="LaButti K."/>
            <person name="Lapidus A."/>
            <person name="Lavin J.L."/>
            <person name="Lee Y.-H."/>
            <person name="Lindquist E."/>
            <person name="Lilly W."/>
            <person name="Lucas S."/>
            <person name="Morin E."/>
            <person name="Murat C."/>
            <person name="Oguiza J.A."/>
            <person name="Park J."/>
            <person name="Pisabarro A.G."/>
            <person name="Riley R."/>
            <person name="Rosling A."/>
            <person name="Salamov A."/>
            <person name="Schmidt O."/>
            <person name="Schmutz J."/>
            <person name="Skrede I."/>
            <person name="Stenlid J."/>
            <person name="Wiebenga A."/>
            <person name="Xie X."/>
            <person name="Kuees U."/>
            <person name="Hibbett D.S."/>
            <person name="Hoffmeister D."/>
            <person name="Hoegberg N."/>
            <person name="Martin F."/>
            <person name="Grigoriev I.V."/>
            <person name="Watkinson S.C."/>
        </authorList>
    </citation>
    <scope>NUCLEOTIDE SEQUENCE [LARGE SCALE GENOMIC DNA]</scope>
    <source>
        <strain evidence="3">strain S7.3</strain>
    </source>
</reference>
<accession>F8PMT9</accession>
<gene>
    <name evidence="2" type="ORF">SERLA73DRAFT_176389</name>
</gene>
<dbReference type="Proteomes" id="UP000008063">
    <property type="component" value="Unassembled WGS sequence"/>
</dbReference>
<dbReference type="AlphaFoldDB" id="F8PMT9"/>
<organism evidence="3">
    <name type="scientific">Serpula lacrymans var. lacrymans (strain S7.3)</name>
    <name type="common">Dry rot fungus</name>
    <dbReference type="NCBI Taxonomy" id="936435"/>
    <lineage>
        <taxon>Eukaryota</taxon>
        <taxon>Fungi</taxon>
        <taxon>Dikarya</taxon>
        <taxon>Basidiomycota</taxon>
        <taxon>Agaricomycotina</taxon>
        <taxon>Agaricomycetes</taxon>
        <taxon>Agaricomycetidae</taxon>
        <taxon>Boletales</taxon>
        <taxon>Coniophorineae</taxon>
        <taxon>Serpulaceae</taxon>
        <taxon>Serpula</taxon>
    </lineage>
</organism>
<evidence type="ECO:0000256" key="1">
    <source>
        <dbReference type="SAM" id="MobiDB-lite"/>
    </source>
</evidence>
<feature type="compositionally biased region" description="Polar residues" evidence="1">
    <location>
        <begin position="41"/>
        <end position="50"/>
    </location>
</feature>
<proteinExistence type="predicted"/>
<evidence type="ECO:0000313" key="3">
    <source>
        <dbReference type="Proteomes" id="UP000008063"/>
    </source>
</evidence>
<keyword evidence="3" id="KW-1185">Reference proteome</keyword>
<feature type="region of interest" description="Disordered" evidence="1">
    <location>
        <begin position="41"/>
        <end position="62"/>
    </location>
</feature>
<evidence type="ECO:0000313" key="2">
    <source>
        <dbReference type="EMBL" id="EGO02921.1"/>
    </source>
</evidence>
<sequence length="62" mass="7183">MKYRSIEMLRLMRVLSIAENWQQPHEASSIKFYDSWHNPTHRSSLGTNNPAGHDDNSTLLLS</sequence>
<dbReference type="InParanoid" id="F8PMT9"/>
<dbReference type="HOGENOM" id="CLU_2905555_0_0_1"/>
<dbReference type="EMBL" id="GL945476">
    <property type="protein sequence ID" value="EGO02921.1"/>
    <property type="molecule type" value="Genomic_DNA"/>
</dbReference>
<name>F8PMT9_SERL3</name>
<protein>
    <submittedName>
        <fullName evidence="2">Uncharacterized protein</fullName>
    </submittedName>
</protein>